<feature type="compositionally biased region" description="Acidic residues" evidence="2">
    <location>
        <begin position="788"/>
        <end position="798"/>
    </location>
</feature>
<keyword evidence="7" id="KW-1185">Reference proteome</keyword>
<protein>
    <recommendedName>
        <fullName evidence="8">Rho-GAP domain-containing protein</fullName>
    </recommendedName>
</protein>
<dbReference type="PROSITE" id="PS50186">
    <property type="entry name" value="DEP"/>
    <property type="match status" value="1"/>
</dbReference>
<dbReference type="GeneID" id="92206882"/>
<dbReference type="InterPro" id="IPR008936">
    <property type="entry name" value="Rho_GTPase_activation_prot"/>
</dbReference>
<feature type="domain" description="Rho-GAP" evidence="4">
    <location>
        <begin position="466"/>
        <end position="679"/>
    </location>
</feature>
<evidence type="ECO:0000313" key="7">
    <source>
        <dbReference type="Proteomes" id="UP001497383"/>
    </source>
</evidence>
<dbReference type="Gene3D" id="1.20.1270.60">
    <property type="entry name" value="Arfaptin homology (AH) domain/BAR domain"/>
    <property type="match status" value="2"/>
</dbReference>
<dbReference type="PROSITE" id="PS50238">
    <property type="entry name" value="RHOGAP"/>
    <property type="match status" value="1"/>
</dbReference>
<sequence length="862" mass="98742">MSFADNFWTQDYQQGFQTLFSQLHEGVCENNDFIQLIRKRMESELLYGHSLQAIAKESKPTSKRHFNDDYVSTIKNAYTELSENFTRQGQVHLNIAGNIQLMVLTPFEKWCGEHEQRVDYSTVTVHDEYKKLRSAQQQVDKLQKKYFNKCRILEEFKTRYSEQELQEELSDLVFQRKLSRQNESDDEAKAKEREKFEFNHAVLTFGQTESLLKAMLTGIAQSSHKVAILGTYQNVSSGSAITQWALDHVPELNKNLENAEKFGQDLIKNEFIRVVGSMGKSFINSSQFYYQWKPKAFEIAQIQPTSSEETTEKGFSTSFGQFNFDDMKEAIGVTSVDYNDKSQYPKLIHEVESLDGQYFDKVASLDGVRCKFEELVFDHLTFMQKCELDRLRAIKKVTFDFIAAFSNTMEKNLRFVAQELKLLEETINPKNDLKFLIENYATGNFRPQVTLYDNYYHSNMRQTFGVDLTVKSRLDKKVVPLLIQCILSHLDHIYPDLKDDEERINIWTQPIHLSNVHKLRLELNGLDDPRKINDYLSRADPIAITNVLKLYLMELPDSVIPSSFYDIIRLLYNNYQEDSQKESRINGLQNVLAETPKPNLATLDALLTHLKRLVQIIGSKDKLAAKNLQNALCVEFGKLVLRPRPSTDLFPDTNQRQYLHDKHQVSIMQDLFRHKDAIFNELKRNTTRVKTNGKHSSSSASSSRNVSREGSSKIRKPSNDTVDPPPLVMSMDKPRSSEKSAPASTSGETLAAKSKSRLESRLKKAVTIKNREQRSALPDPSSSAPVEEKEEEQEEETGAEEKEQEKEKEEGAEVRVPSTPSTPPKAPPPPPPPKTPSPLKRSVSPHKKSLNSMLIGDIVQQS</sequence>
<dbReference type="InterPro" id="IPR001060">
    <property type="entry name" value="FCH_dom"/>
</dbReference>
<evidence type="ECO:0000256" key="1">
    <source>
        <dbReference type="PROSITE-ProRule" id="PRU01077"/>
    </source>
</evidence>
<dbReference type="SUPFAM" id="SSF46785">
    <property type="entry name" value="Winged helix' DNA-binding domain"/>
    <property type="match status" value="1"/>
</dbReference>
<feature type="compositionally biased region" description="Pro residues" evidence="2">
    <location>
        <begin position="820"/>
        <end position="836"/>
    </location>
</feature>
<name>A0ABP0ZJ47_9ASCO</name>
<dbReference type="PANTHER" id="PTHR23065:SF17">
    <property type="entry name" value="RHO-GTPASE-ACTIVATING PROTEIN RGD2"/>
    <property type="match status" value="1"/>
</dbReference>
<dbReference type="SUPFAM" id="SSF103657">
    <property type="entry name" value="BAR/IMD domain-like"/>
    <property type="match status" value="1"/>
</dbReference>
<dbReference type="InterPro" id="IPR027267">
    <property type="entry name" value="AH/BAR_dom_sf"/>
</dbReference>
<dbReference type="RefSeq" id="XP_066828624.1">
    <property type="nucleotide sequence ID" value="XM_066971601.1"/>
</dbReference>
<evidence type="ECO:0000259" key="4">
    <source>
        <dbReference type="PROSITE" id="PS50238"/>
    </source>
</evidence>
<feature type="compositionally biased region" description="Low complexity" evidence="2">
    <location>
        <begin position="696"/>
        <end position="705"/>
    </location>
</feature>
<dbReference type="Pfam" id="PF00620">
    <property type="entry name" value="RhoGAP"/>
    <property type="match status" value="1"/>
</dbReference>
<dbReference type="Gene3D" id="1.10.10.10">
    <property type="entry name" value="Winged helix-like DNA-binding domain superfamily/Winged helix DNA-binding domain"/>
    <property type="match status" value="1"/>
</dbReference>
<dbReference type="InterPro" id="IPR031160">
    <property type="entry name" value="F_BAR_dom"/>
</dbReference>
<dbReference type="InterPro" id="IPR000591">
    <property type="entry name" value="DEP_dom"/>
</dbReference>
<dbReference type="EMBL" id="OZ022406">
    <property type="protein sequence ID" value="CAK9437308.1"/>
    <property type="molecule type" value="Genomic_DNA"/>
</dbReference>
<dbReference type="InterPro" id="IPR036388">
    <property type="entry name" value="WH-like_DNA-bd_sf"/>
</dbReference>
<dbReference type="Gene3D" id="1.10.555.10">
    <property type="entry name" value="Rho GTPase activation protein"/>
    <property type="match status" value="1"/>
</dbReference>
<dbReference type="SMART" id="SM00324">
    <property type="entry name" value="RhoGAP"/>
    <property type="match status" value="1"/>
</dbReference>
<reference evidence="6 7" key="1">
    <citation type="submission" date="2024-03" db="EMBL/GenBank/DDBJ databases">
        <authorList>
            <person name="Brejova B."/>
        </authorList>
    </citation>
    <scope>NUCLEOTIDE SEQUENCE [LARGE SCALE GENOMIC DNA]</scope>
    <source>
        <strain evidence="6 7">CBS 14171</strain>
    </source>
</reference>
<feature type="domain" description="F-BAR" evidence="5">
    <location>
        <begin position="1"/>
        <end position="432"/>
    </location>
</feature>
<dbReference type="PROSITE" id="PS51741">
    <property type="entry name" value="F_BAR"/>
    <property type="match status" value="1"/>
</dbReference>
<feature type="region of interest" description="Disordered" evidence="2">
    <location>
        <begin position="683"/>
        <end position="862"/>
    </location>
</feature>
<dbReference type="Pfam" id="PF00611">
    <property type="entry name" value="FCH"/>
    <property type="match status" value="1"/>
</dbReference>
<dbReference type="SUPFAM" id="SSF48350">
    <property type="entry name" value="GTPase activation domain, GAP"/>
    <property type="match status" value="1"/>
</dbReference>
<feature type="compositionally biased region" description="Basic and acidic residues" evidence="2">
    <location>
        <begin position="799"/>
        <end position="813"/>
    </location>
</feature>
<dbReference type="InterPro" id="IPR000198">
    <property type="entry name" value="RhoGAP_dom"/>
</dbReference>
<proteinExistence type="predicted"/>
<dbReference type="PANTHER" id="PTHR23065">
    <property type="entry name" value="PROLINE-SERINE-THREONINE PHOSPHATASE INTERACTING PROTEIN 1"/>
    <property type="match status" value="1"/>
</dbReference>
<evidence type="ECO:0008006" key="8">
    <source>
        <dbReference type="Google" id="ProtNLM"/>
    </source>
</evidence>
<accession>A0ABP0ZJ47</accession>
<feature type="domain" description="DEP" evidence="3">
    <location>
        <begin position="215"/>
        <end position="294"/>
    </location>
</feature>
<evidence type="ECO:0000259" key="3">
    <source>
        <dbReference type="PROSITE" id="PS50186"/>
    </source>
</evidence>
<dbReference type="SMART" id="SM00055">
    <property type="entry name" value="FCH"/>
    <property type="match status" value="1"/>
</dbReference>
<keyword evidence="1" id="KW-0175">Coiled coil</keyword>
<evidence type="ECO:0000256" key="2">
    <source>
        <dbReference type="SAM" id="MobiDB-lite"/>
    </source>
</evidence>
<evidence type="ECO:0000313" key="6">
    <source>
        <dbReference type="EMBL" id="CAK9437308.1"/>
    </source>
</evidence>
<organism evidence="6 7">
    <name type="scientific">Lodderomyces beijingensis</name>
    <dbReference type="NCBI Taxonomy" id="1775926"/>
    <lineage>
        <taxon>Eukaryota</taxon>
        <taxon>Fungi</taxon>
        <taxon>Dikarya</taxon>
        <taxon>Ascomycota</taxon>
        <taxon>Saccharomycotina</taxon>
        <taxon>Pichiomycetes</taxon>
        <taxon>Debaryomycetaceae</taxon>
        <taxon>Candida/Lodderomyces clade</taxon>
        <taxon>Lodderomyces</taxon>
    </lineage>
</organism>
<evidence type="ECO:0000259" key="5">
    <source>
        <dbReference type="PROSITE" id="PS51741"/>
    </source>
</evidence>
<gene>
    <name evidence="6" type="ORF">LODBEIA_P16860</name>
</gene>
<dbReference type="Pfam" id="PF00610">
    <property type="entry name" value="DEP"/>
    <property type="match status" value="1"/>
</dbReference>
<dbReference type="Proteomes" id="UP001497383">
    <property type="component" value="Chromosome 2"/>
</dbReference>
<dbReference type="InterPro" id="IPR036390">
    <property type="entry name" value="WH_DNA-bd_sf"/>
</dbReference>
<dbReference type="CDD" id="cd04399">
    <property type="entry name" value="RhoGAP_fRGD2"/>
    <property type="match status" value="1"/>
</dbReference>